<keyword evidence="2" id="KW-0238">DNA-binding</keyword>
<dbReference type="InterPro" id="IPR053163">
    <property type="entry name" value="HTH-type_regulator_Rgg"/>
</dbReference>
<dbReference type="AlphaFoldDB" id="C2EKH2"/>
<keyword evidence="3" id="KW-1185">Reference proteome</keyword>
<name>C2EKH2_9LACO</name>
<gene>
    <name evidence="2" type="ORF">HMPREF0548_0168</name>
</gene>
<dbReference type="eggNOG" id="ENOG5030A05">
    <property type="taxonomic scope" value="Bacteria"/>
</dbReference>
<dbReference type="Pfam" id="PF01381">
    <property type="entry name" value="HTH_3"/>
    <property type="match status" value="1"/>
</dbReference>
<evidence type="ECO:0000259" key="1">
    <source>
        <dbReference type="PROSITE" id="PS50943"/>
    </source>
</evidence>
<dbReference type="EMBL" id="ACGU01000012">
    <property type="protein sequence ID" value="EEJ72937.1"/>
    <property type="molecule type" value="Genomic_DNA"/>
</dbReference>
<dbReference type="PANTHER" id="PTHR37038">
    <property type="entry name" value="TRANSCRIPTIONAL REGULATOR-RELATED"/>
    <property type="match status" value="1"/>
</dbReference>
<dbReference type="InterPro" id="IPR001387">
    <property type="entry name" value="Cro/C1-type_HTH"/>
</dbReference>
<comment type="caution">
    <text evidence="2">The sequence shown here is derived from an EMBL/GenBank/DDBJ whole genome shotgun (WGS) entry which is preliminary data.</text>
</comment>
<dbReference type="STRING" id="525365.HMPREF0548_0168"/>
<accession>C2EKH2</accession>
<proteinExistence type="predicted"/>
<sequence>MNRGMNMLIGERLRKIRDSLGLTQTQMAAGIINRSFYSRVEKNKNAISTRDLMKILYHHEVSMVQFCQELGETKPQIVNYQEEIVQAYLKEDIVTLKKIYKKRNFVDIRIKSFILLLISKLEEKIDEVKSIIHKDPNYSYLQECNWSEENLWFTYFVMDLYNMDELQNLVNTLVNKYQNRLSDRQTAHLVARVLIKYLDFCVKKHQMNKEMNDAIKLLKFLPNEVEFGIYRILAVYYEEVLNKNYQNVNLIVDTLQDNGLNYKSGG</sequence>
<dbReference type="CDD" id="cd00093">
    <property type="entry name" value="HTH_XRE"/>
    <property type="match status" value="1"/>
</dbReference>
<evidence type="ECO:0000313" key="3">
    <source>
        <dbReference type="Proteomes" id="UP000005583"/>
    </source>
</evidence>
<dbReference type="Proteomes" id="UP000005583">
    <property type="component" value="Unassembled WGS sequence"/>
</dbReference>
<protein>
    <submittedName>
        <fullName evidence="2">DNA-binding helix-turn-helix protein</fullName>
    </submittedName>
</protein>
<dbReference type="InterPro" id="IPR010982">
    <property type="entry name" value="Lambda_DNA-bd_dom_sf"/>
</dbReference>
<dbReference type="PROSITE" id="PS50943">
    <property type="entry name" value="HTH_CROC1"/>
    <property type="match status" value="1"/>
</dbReference>
<organism evidence="2 3">
    <name type="scientific">Lactobacillus ultunensis DSM 16047</name>
    <dbReference type="NCBI Taxonomy" id="525365"/>
    <lineage>
        <taxon>Bacteria</taxon>
        <taxon>Bacillati</taxon>
        <taxon>Bacillota</taxon>
        <taxon>Bacilli</taxon>
        <taxon>Lactobacillales</taxon>
        <taxon>Lactobacillaceae</taxon>
        <taxon>Lactobacillus</taxon>
    </lineage>
</organism>
<dbReference type="HOGENOM" id="CLU_072045_3_1_9"/>
<dbReference type="SMART" id="SM00530">
    <property type="entry name" value="HTH_XRE"/>
    <property type="match status" value="1"/>
</dbReference>
<feature type="domain" description="HTH cro/C1-type" evidence="1">
    <location>
        <begin position="13"/>
        <end position="66"/>
    </location>
</feature>
<dbReference type="GO" id="GO:0003677">
    <property type="term" value="F:DNA binding"/>
    <property type="evidence" value="ECO:0007669"/>
    <property type="project" value="UniProtKB-KW"/>
</dbReference>
<dbReference type="Gene3D" id="1.10.260.40">
    <property type="entry name" value="lambda repressor-like DNA-binding domains"/>
    <property type="match status" value="1"/>
</dbReference>
<reference evidence="2 3" key="1">
    <citation type="submission" date="2009-01" db="EMBL/GenBank/DDBJ databases">
        <authorList>
            <person name="Qin X."/>
            <person name="Bachman B."/>
            <person name="Battles P."/>
            <person name="Bell A."/>
            <person name="Bess C."/>
            <person name="Bickham C."/>
            <person name="Chaboub L."/>
            <person name="Chen D."/>
            <person name="Coyle M."/>
            <person name="Deiros D.R."/>
            <person name="Dinh H."/>
            <person name="Forbes L."/>
            <person name="Fowler G."/>
            <person name="Francisco L."/>
            <person name="Fu Q."/>
            <person name="Gubbala S."/>
            <person name="Hale W."/>
            <person name="Han Y."/>
            <person name="Hemphill L."/>
            <person name="Highlander S.K."/>
            <person name="Hirani K."/>
            <person name="Hogues M."/>
            <person name="Jackson L."/>
            <person name="Jakkamsetti A."/>
            <person name="Javaid M."/>
            <person name="Jiang H."/>
            <person name="Korchina V."/>
            <person name="Kovar C."/>
            <person name="Lara F."/>
            <person name="Lee S."/>
            <person name="Mata R."/>
            <person name="Mathew T."/>
            <person name="Moen C."/>
            <person name="Morales K."/>
            <person name="Munidasa M."/>
            <person name="Nazareth L."/>
            <person name="Ngo R."/>
            <person name="Nguyen L."/>
            <person name="Okwuonu G."/>
            <person name="Ongeri F."/>
            <person name="Patil S."/>
            <person name="Petrosino J."/>
            <person name="Pham C."/>
            <person name="Pham P."/>
            <person name="Pu L.-L."/>
            <person name="Puazo M."/>
            <person name="Raj R."/>
            <person name="Reid J."/>
            <person name="Rouhana J."/>
            <person name="Saada N."/>
            <person name="Shang Y."/>
            <person name="Simmons D."/>
            <person name="Thornton R."/>
            <person name="Warren J."/>
            <person name="Weissenberger G."/>
            <person name="Zhang J."/>
            <person name="Zhang L."/>
            <person name="Zhou C."/>
            <person name="Zhu D."/>
            <person name="Muzny D."/>
            <person name="Worley K."/>
            <person name="Gibbs R."/>
        </authorList>
    </citation>
    <scope>NUCLEOTIDE SEQUENCE [LARGE SCALE GENOMIC DNA]</scope>
    <source>
        <strain evidence="2 3">DSM 16047</strain>
    </source>
</reference>
<dbReference type="SUPFAM" id="SSF47413">
    <property type="entry name" value="lambda repressor-like DNA-binding domains"/>
    <property type="match status" value="1"/>
</dbReference>
<evidence type="ECO:0000313" key="2">
    <source>
        <dbReference type="EMBL" id="EEJ72937.1"/>
    </source>
</evidence>